<evidence type="ECO:0000256" key="3">
    <source>
        <dbReference type="ARBA" id="ARBA00022475"/>
    </source>
</evidence>
<keyword evidence="5 18" id="KW-0489">Methyltransferase</keyword>
<dbReference type="Gene3D" id="1.20.120.1220">
    <property type="match status" value="1"/>
</dbReference>
<dbReference type="EMBL" id="VJWL01000001">
    <property type="protein sequence ID" value="TRW50396.1"/>
    <property type="molecule type" value="Genomic_DNA"/>
</dbReference>
<dbReference type="AlphaFoldDB" id="A0A552X5X2"/>
<dbReference type="InterPro" id="IPR000045">
    <property type="entry name" value="Prepilin_IV_endopep_pep"/>
</dbReference>
<dbReference type="OrthoDB" id="9789291at2"/>
<feature type="transmembrane region" description="Helical" evidence="19">
    <location>
        <begin position="178"/>
        <end position="196"/>
    </location>
</feature>
<feature type="domain" description="Prepilin peptidase A24 N-terminal" evidence="21">
    <location>
        <begin position="17"/>
        <end position="119"/>
    </location>
</feature>
<evidence type="ECO:0000256" key="11">
    <source>
        <dbReference type="ARBA" id="ARBA00022989"/>
    </source>
</evidence>
<keyword evidence="6 18" id="KW-0645">Protease</keyword>
<reference evidence="22 23" key="1">
    <citation type="submission" date="2019-07" db="EMBL/GenBank/DDBJ databases">
        <authorList>
            <person name="Yang M."/>
            <person name="Zhao D."/>
            <person name="Xiang H."/>
        </authorList>
    </citation>
    <scope>NUCLEOTIDE SEQUENCE [LARGE SCALE GENOMIC DNA]</scope>
    <source>
        <strain evidence="22 23">IM1326</strain>
    </source>
</reference>
<proteinExistence type="inferred from homology"/>
<keyword evidence="23" id="KW-1185">Reference proteome</keyword>
<dbReference type="GO" id="GO:0032259">
    <property type="term" value="P:methylation"/>
    <property type="evidence" value="ECO:0007669"/>
    <property type="project" value="UniProtKB-KW"/>
</dbReference>
<evidence type="ECO:0000259" key="21">
    <source>
        <dbReference type="Pfam" id="PF06750"/>
    </source>
</evidence>
<feature type="transmembrane region" description="Helical" evidence="19">
    <location>
        <begin position="216"/>
        <end position="245"/>
    </location>
</feature>
<evidence type="ECO:0000313" key="23">
    <source>
        <dbReference type="Proteomes" id="UP000320359"/>
    </source>
</evidence>
<dbReference type="GO" id="GO:0004190">
    <property type="term" value="F:aspartic-type endopeptidase activity"/>
    <property type="evidence" value="ECO:0007669"/>
    <property type="project" value="UniProtKB-EC"/>
</dbReference>
<comment type="subcellular location">
    <subcellularLocation>
        <location evidence="1">Cell inner membrane</location>
        <topology evidence="1">Multi-pass membrane protein</topology>
    </subcellularLocation>
    <subcellularLocation>
        <location evidence="18">Cell membrane</location>
        <topology evidence="18">Multi-pass membrane protein</topology>
    </subcellularLocation>
</comment>
<evidence type="ECO:0000256" key="17">
    <source>
        <dbReference type="RuleBase" id="RU003793"/>
    </source>
</evidence>
<feature type="transmembrane region" description="Helical" evidence="19">
    <location>
        <begin position="257"/>
        <end position="279"/>
    </location>
</feature>
<comment type="similarity">
    <text evidence="2 17">Belongs to the peptidase A24 family.</text>
</comment>
<dbReference type="Proteomes" id="UP000320359">
    <property type="component" value="Unassembled WGS sequence"/>
</dbReference>
<dbReference type="InterPro" id="IPR010627">
    <property type="entry name" value="Prepilin_pept_A24_N"/>
</dbReference>
<comment type="catalytic activity">
    <reaction evidence="14 18">
        <text>Typically cleaves a -Gly-|-Phe- bond to release an N-terminal, basic peptide of 5-8 residues from type IV prepilin, and then N-methylates the new N-terminal amino group, the methyl donor being S-adenosyl-L-methionine.</text>
        <dbReference type="EC" id="3.4.23.43"/>
    </reaction>
</comment>
<feature type="transmembrane region" description="Helical" evidence="19">
    <location>
        <begin position="12"/>
        <end position="30"/>
    </location>
</feature>
<dbReference type="InterPro" id="IPR014032">
    <property type="entry name" value="Peptidase_A24A_bac"/>
</dbReference>
<comment type="function">
    <text evidence="18">Plays an essential role in type IV pili and type II pseudopili formation by proteolytically removing the leader sequence from substrate proteins and subsequently monomethylating the alpha-amino group of the newly exposed N-terminal phenylalanine.</text>
</comment>
<dbReference type="PANTHER" id="PTHR30487">
    <property type="entry name" value="TYPE 4 PREPILIN-LIKE PROTEINS LEADER PEPTIDE-PROCESSING ENZYME"/>
    <property type="match status" value="1"/>
</dbReference>
<evidence type="ECO:0000256" key="12">
    <source>
        <dbReference type="ARBA" id="ARBA00023136"/>
    </source>
</evidence>
<evidence type="ECO:0000313" key="22">
    <source>
        <dbReference type="EMBL" id="TRW50396.1"/>
    </source>
</evidence>
<comment type="caution">
    <text evidence="22">The sequence shown here is derived from an EMBL/GenBank/DDBJ whole genome shotgun (WGS) entry which is preliminary data.</text>
</comment>
<evidence type="ECO:0000256" key="7">
    <source>
        <dbReference type="ARBA" id="ARBA00022679"/>
    </source>
</evidence>
<feature type="transmembrane region" description="Helical" evidence="19">
    <location>
        <begin position="155"/>
        <end position="171"/>
    </location>
</feature>
<dbReference type="RefSeq" id="WP_143235346.1">
    <property type="nucleotide sequence ID" value="NZ_VJWL01000001.1"/>
</dbReference>
<protein>
    <recommendedName>
        <fullName evidence="16 18">Prepilin leader peptidase/N-methyltransferase</fullName>
        <ecNumber evidence="18">2.1.1.-</ecNumber>
        <ecNumber evidence="15 18">3.4.23.43</ecNumber>
    </recommendedName>
</protein>
<evidence type="ECO:0000256" key="16">
    <source>
        <dbReference type="ARBA" id="ARBA00071870"/>
    </source>
</evidence>
<evidence type="ECO:0000256" key="6">
    <source>
        <dbReference type="ARBA" id="ARBA00022670"/>
    </source>
</evidence>
<keyword evidence="3" id="KW-1003">Cell membrane</keyword>
<dbReference type="EC" id="2.1.1.-" evidence="18"/>
<organism evidence="22 23">
    <name type="scientific">Aliidiomarina halalkaliphila</name>
    <dbReference type="NCBI Taxonomy" id="2593535"/>
    <lineage>
        <taxon>Bacteria</taxon>
        <taxon>Pseudomonadati</taxon>
        <taxon>Pseudomonadota</taxon>
        <taxon>Gammaproteobacteria</taxon>
        <taxon>Alteromonadales</taxon>
        <taxon>Idiomarinaceae</taxon>
        <taxon>Aliidiomarina</taxon>
    </lineage>
</organism>
<name>A0A552X5X2_9GAMM</name>
<gene>
    <name evidence="22" type="ORF">FM042_06090</name>
</gene>
<dbReference type="Pfam" id="PF06750">
    <property type="entry name" value="A24_N_bact"/>
    <property type="match status" value="1"/>
</dbReference>
<dbReference type="GO" id="GO:0005886">
    <property type="term" value="C:plasma membrane"/>
    <property type="evidence" value="ECO:0007669"/>
    <property type="project" value="UniProtKB-SubCell"/>
</dbReference>
<evidence type="ECO:0000256" key="10">
    <source>
        <dbReference type="ARBA" id="ARBA00022801"/>
    </source>
</evidence>
<evidence type="ECO:0000256" key="1">
    <source>
        <dbReference type="ARBA" id="ARBA00004429"/>
    </source>
</evidence>
<evidence type="ECO:0000256" key="2">
    <source>
        <dbReference type="ARBA" id="ARBA00005801"/>
    </source>
</evidence>
<dbReference type="GO" id="GO:0006465">
    <property type="term" value="P:signal peptide processing"/>
    <property type="evidence" value="ECO:0007669"/>
    <property type="project" value="TreeGrafter"/>
</dbReference>
<keyword evidence="7 18" id="KW-0808">Transferase</keyword>
<keyword evidence="12 19" id="KW-0472">Membrane</keyword>
<evidence type="ECO:0000256" key="19">
    <source>
        <dbReference type="SAM" id="Phobius"/>
    </source>
</evidence>
<dbReference type="FunFam" id="1.20.120.1220:FF:000001">
    <property type="entry name" value="Type 4 prepilin-like proteins leader peptide-processing enzyme"/>
    <property type="match status" value="1"/>
</dbReference>
<evidence type="ECO:0000256" key="9">
    <source>
        <dbReference type="ARBA" id="ARBA00022692"/>
    </source>
</evidence>
<evidence type="ECO:0000256" key="18">
    <source>
        <dbReference type="RuleBase" id="RU003794"/>
    </source>
</evidence>
<dbReference type="PANTHER" id="PTHR30487:SF0">
    <property type="entry name" value="PREPILIN LEADER PEPTIDASE_N-METHYLTRANSFERASE-RELATED"/>
    <property type="match status" value="1"/>
</dbReference>
<accession>A0A552X5X2</accession>
<keyword evidence="10 18" id="KW-0378">Hydrolase</keyword>
<evidence type="ECO:0000256" key="15">
    <source>
        <dbReference type="ARBA" id="ARBA00067082"/>
    </source>
</evidence>
<dbReference type="PRINTS" id="PR00864">
    <property type="entry name" value="PREPILNPTASE"/>
</dbReference>
<sequence length="284" mass="31591">MEFFDYYPHATWIVALLLGLIFGSFGNVVIGRLPRMLERQWKEDCAGVQGLEESTKERYNLAYPKSHCPSCLTPIRWYDNVPVLSYLLLKGRCRACGTHISVRYPLTELATAGLAVMAIGVFGFGPLGLAYGILLYVLLLLTLIDAEHMLLPDQLTLPLLWLGLLLSISVLPVTPVDAIIGAAAGYLVLWSVYWLFRLLTGKEGMGYGDFKLLAVLGAWLGWHALPLIVLLSSLVGALYGMVLLATKKHGRDRPMPFGPFLAIAGAISLFFGQDIYQWYWSFYL</sequence>
<feature type="transmembrane region" description="Helical" evidence="19">
    <location>
        <begin position="113"/>
        <end position="143"/>
    </location>
</feature>
<keyword evidence="13 18" id="KW-0511">Multifunctional enzyme</keyword>
<evidence type="ECO:0000256" key="5">
    <source>
        <dbReference type="ARBA" id="ARBA00022603"/>
    </source>
</evidence>
<dbReference type="Pfam" id="PF01478">
    <property type="entry name" value="Peptidase_A24"/>
    <property type="match status" value="1"/>
</dbReference>
<dbReference type="GO" id="GO:0008168">
    <property type="term" value="F:methyltransferase activity"/>
    <property type="evidence" value="ECO:0007669"/>
    <property type="project" value="UniProtKB-KW"/>
</dbReference>
<evidence type="ECO:0000256" key="8">
    <source>
        <dbReference type="ARBA" id="ARBA00022691"/>
    </source>
</evidence>
<evidence type="ECO:0000256" key="4">
    <source>
        <dbReference type="ARBA" id="ARBA00022519"/>
    </source>
</evidence>
<evidence type="ECO:0000256" key="14">
    <source>
        <dbReference type="ARBA" id="ARBA00050401"/>
    </source>
</evidence>
<dbReference type="EC" id="3.4.23.43" evidence="15 18"/>
<evidence type="ECO:0000259" key="20">
    <source>
        <dbReference type="Pfam" id="PF01478"/>
    </source>
</evidence>
<dbReference type="InterPro" id="IPR050882">
    <property type="entry name" value="Prepilin_peptidase/N-MTase"/>
</dbReference>
<keyword evidence="4" id="KW-0997">Cell inner membrane</keyword>
<keyword evidence="8" id="KW-0949">S-adenosyl-L-methionine</keyword>
<keyword evidence="11 19" id="KW-1133">Transmembrane helix</keyword>
<keyword evidence="9 18" id="KW-0812">Transmembrane</keyword>
<evidence type="ECO:0000256" key="13">
    <source>
        <dbReference type="ARBA" id="ARBA00023268"/>
    </source>
</evidence>
<feature type="domain" description="Prepilin type IV endopeptidase peptidase" evidence="20">
    <location>
        <begin position="133"/>
        <end position="240"/>
    </location>
</feature>